<feature type="region of interest" description="Disordered" evidence="1">
    <location>
        <begin position="42"/>
        <end position="65"/>
    </location>
</feature>
<protein>
    <submittedName>
        <fullName evidence="2">Uncharacterized protein</fullName>
    </submittedName>
</protein>
<gene>
    <name evidence="2" type="ORF">E2C01_072862</name>
</gene>
<evidence type="ECO:0000256" key="1">
    <source>
        <dbReference type="SAM" id="MobiDB-lite"/>
    </source>
</evidence>
<proteinExistence type="predicted"/>
<sequence length="65" mass="6720">MYGGVAGSVTGPFSHVRIAKAMDKPHCPHPNTCTYGGGKLAGGAAPNSPNQEEPNLLIPEHLVPE</sequence>
<keyword evidence="3" id="KW-1185">Reference proteome</keyword>
<evidence type="ECO:0000313" key="2">
    <source>
        <dbReference type="EMBL" id="MPC78377.1"/>
    </source>
</evidence>
<dbReference type="AlphaFoldDB" id="A0A5B7IA29"/>
<reference evidence="2 3" key="1">
    <citation type="submission" date="2019-05" db="EMBL/GenBank/DDBJ databases">
        <title>Another draft genome of Portunus trituberculatus and its Hox gene families provides insights of decapod evolution.</title>
        <authorList>
            <person name="Jeong J.-H."/>
            <person name="Song I."/>
            <person name="Kim S."/>
            <person name="Choi T."/>
            <person name="Kim D."/>
            <person name="Ryu S."/>
            <person name="Kim W."/>
        </authorList>
    </citation>
    <scope>NUCLEOTIDE SEQUENCE [LARGE SCALE GENOMIC DNA]</scope>
    <source>
        <tissue evidence="2">Muscle</tissue>
    </source>
</reference>
<organism evidence="2 3">
    <name type="scientific">Portunus trituberculatus</name>
    <name type="common">Swimming crab</name>
    <name type="synonym">Neptunus trituberculatus</name>
    <dbReference type="NCBI Taxonomy" id="210409"/>
    <lineage>
        <taxon>Eukaryota</taxon>
        <taxon>Metazoa</taxon>
        <taxon>Ecdysozoa</taxon>
        <taxon>Arthropoda</taxon>
        <taxon>Crustacea</taxon>
        <taxon>Multicrustacea</taxon>
        <taxon>Malacostraca</taxon>
        <taxon>Eumalacostraca</taxon>
        <taxon>Eucarida</taxon>
        <taxon>Decapoda</taxon>
        <taxon>Pleocyemata</taxon>
        <taxon>Brachyura</taxon>
        <taxon>Eubrachyura</taxon>
        <taxon>Portunoidea</taxon>
        <taxon>Portunidae</taxon>
        <taxon>Portuninae</taxon>
        <taxon>Portunus</taxon>
    </lineage>
</organism>
<accession>A0A5B7IA29</accession>
<dbReference type="EMBL" id="VSRR010048258">
    <property type="protein sequence ID" value="MPC78377.1"/>
    <property type="molecule type" value="Genomic_DNA"/>
</dbReference>
<comment type="caution">
    <text evidence="2">The sequence shown here is derived from an EMBL/GenBank/DDBJ whole genome shotgun (WGS) entry which is preliminary data.</text>
</comment>
<name>A0A5B7IA29_PORTR</name>
<evidence type="ECO:0000313" key="3">
    <source>
        <dbReference type="Proteomes" id="UP000324222"/>
    </source>
</evidence>
<dbReference type="Proteomes" id="UP000324222">
    <property type="component" value="Unassembled WGS sequence"/>
</dbReference>